<dbReference type="Gene3D" id="3.40.50.1000">
    <property type="entry name" value="HAD superfamily/HAD-like"/>
    <property type="match status" value="1"/>
</dbReference>
<dbReference type="PANTHER" id="PTHR43481:SF4">
    <property type="entry name" value="GLYCEROL-1-PHOSPHATE PHOSPHOHYDROLASE 1-RELATED"/>
    <property type="match status" value="1"/>
</dbReference>
<dbReference type="AlphaFoldDB" id="A0A8H5G3F2"/>
<dbReference type="SUPFAM" id="SSF56784">
    <property type="entry name" value="HAD-like"/>
    <property type="match status" value="1"/>
</dbReference>
<dbReference type="InterPro" id="IPR023214">
    <property type="entry name" value="HAD_sf"/>
</dbReference>
<dbReference type="InterPro" id="IPR036412">
    <property type="entry name" value="HAD-like_sf"/>
</dbReference>
<reference evidence="1 2" key="1">
    <citation type="journal article" date="2020" name="ISME J.">
        <title>Uncovering the hidden diversity of litter-decomposition mechanisms in mushroom-forming fungi.</title>
        <authorList>
            <person name="Floudas D."/>
            <person name="Bentzer J."/>
            <person name="Ahren D."/>
            <person name="Johansson T."/>
            <person name="Persson P."/>
            <person name="Tunlid A."/>
        </authorList>
    </citation>
    <scope>NUCLEOTIDE SEQUENCE [LARGE SCALE GENOMIC DNA]</scope>
    <source>
        <strain evidence="1 2">CBS 291.85</strain>
    </source>
</reference>
<comment type="caution">
    <text evidence="1">The sequence shown here is derived from an EMBL/GenBank/DDBJ whole genome shotgun (WGS) entry which is preliminary data.</text>
</comment>
<dbReference type="Proteomes" id="UP000559256">
    <property type="component" value="Unassembled WGS sequence"/>
</dbReference>
<sequence>MRTNYAGLFKDFYYFGNKKKNTRPLKINILLFQPTTFTLSFCPLSPPLPLPPLPSTMPADYDFLLPHTRLCCNAIIFDFDTLINDVLAVEAALTEAALVAGKDPENVIATSRTSSSLEALTKITRKAASKTEIRNFEDSILYYAESGQFWNREVIPVMKYGRGSTPGSQTSSRSSTKELPLEANNFRLAAFDDKVQVGEKTIRVDRSICGVPNTLAIAKTLRKGELAIVTSYTASYVRQCLRRLKFPFTPIILQRPKPGLLSTVNAQRYNPYRLVVEKLQFKPEECIVVTKSADNIPIARDSGAEVVAVCSRYSRAELEKCDPSYVVGNYEDLQCWRGKKAGKGEEKLHLDCLNTRPDDLFVGSFC</sequence>
<dbReference type="InterPro" id="IPR051806">
    <property type="entry name" value="HAD-like_SPP"/>
</dbReference>
<dbReference type="PANTHER" id="PTHR43481">
    <property type="entry name" value="FRUCTOSE-1-PHOSPHATE PHOSPHATASE"/>
    <property type="match status" value="1"/>
</dbReference>
<gene>
    <name evidence="1" type="ORF">D9758_007470</name>
</gene>
<keyword evidence="2" id="KW-1185">Reference proteome</keyword>
<name>A0A8H5G3F2_9AGAR</name>
<proteinExistence type="predicted"/>
<evidence type="ECO:0000313" key="1">
    <source>
        <dbReference type="EMBL" id="KAF5357588.1"/>
    </source>
</evidence>
<organism evidence="1 2">
    <name type="scientific">Tetrapyrgos nigripes</name>
    <dbReference type="NCBI Taxonomy" id="182062"/>
    <lineage>
        <taxon>Eukaryota</taxon>
        <taxon>Fungi</taxon>
        <taxon>Dikarya</taxon>
        <taxon>Basidiomycota</taxon>
        <taxon>Agaricomycotina</taxon>
        <taxon>Agaricomycetes</taxon>
        <taxon>Agaricomycetidae</taxon>
        <taxon>Agaricales</taxon>
        <taxon>Marasmiineae</taxon>
        <taxon>Marasmiaceae</taxon>
        <taxon>Tetrapyrgos</taxon>
    </lineage>
</organism>
<dbReference type="GO" id="GO:0050308">
    <property type="term" value="F:sugar-phosphatase activity"/>
    <property type="evidence" value="ECO:0007669"/>
    <property type="project" value="TreeGrafter"/>
</dbReference>
<dbReference type="EMBL" id="JAACJM010000050">
    <property type="protein sequence ID" value="KAF5357588.1"/>
    <property type="molecule type" value="Genomic_DNA"/>
</dbReference>
<evidence type="ECO:0000313" key="2">
    <source>
        <dbReference type="Proteomes" id="UP000559256"/>
    </source>
</evidence>
<dbReference type="OrthoDB" id="40579at2759"/>
<protein>
    <submittedName>
        <fullName evidence="1">Uncharacterized protein</fullName>
    </submittedName>
</protein>
<accession>A0A8H5G3F2</accession>